<accession>A0A015KRF5</accession>
<evidence type="ECO:0000313" key="2">
    <source>
        <dbReference type="Proteomes" id="UP000022910"/>
    </source>
</evidence>
<dbReference type="Proteomes" id="UP000022910">
    <property type="component" value="Unassembled WGS sequence"/>
</dbReference>
<gene>
    <name evidence="1" type="ORF">RirG_161530</name>
</gene>
<dbReference type="OrthoDB" id="10324151at2759"/>
<organism evidence="1 2">
    <name type="scientific">Rhizophagus irregularis (strain DAOM 197198w)</name>
    <name type="common">Glomus intraradices</name>
    <dbReference type="NCBI Taxonomy" id="1432141"/>
    <lineage>
        <taxon>Eukaryota</taxon>
        <taxon>Fungi</taxon>
        <taxon>Fungi incertae sedis</taxon>
        <taxon>Mucoromycota</taxon>
        <taxon>Glomeromycotina</taxon>
        <taxon>Glomeromycetes</taxon>
        <taxon>Glomerales</taxon>
        <taxon>Glomeraceae</taxon>
        <taxon>Rhizophagus</taxon>
    </lineage>
</organism>
<proteinExistence type="predicted"/>
<reference evidence="1 2" key="1">
    <citation type="submission" date="2014-02" db="EMBL/GenBank/DDBJ databases">
        <title>Single nucleus genome sequencing reveals high similarity among nuclei of an endomycorrhizal fungus.</title>
        <authorList>
            <person name="Lin K."/>
            <person name="Geurts R."/>
            <person name="Zhang Z."/>
            <person name="Limpens E."/>
            <person name="Saunders D.G."/>
            <person name="Mu D."/>
            <person name="Pang E."/>
            <person name="Cao H."/>
            <person name="Cha H."/>
            <person name="Lin T."/>
            <person name="Zhou Q."/>
            <person name="Shang Y."/>
            <person name="Li Y."/>
            <person name="Ivanov S."/>
            <person name="Sharma T."/>
            <person name="Velzen R.V."/>
            <person name="Ruijter N.D."/>
            <person name="Aanen D.K."/>
            <person name="Win J."/>
            <person name="Kamoun S."/>
            <person name="Bisseling T."/>
            <person name="Huang S."/>
        </authorList>
    </citation>
    <scope>NUCLEOTIDE SEQUENCE [LARGE SCALE GENOMIC DNA]</scope>
    <source>
        <strain evidence="2">DAOM197198w</strain>
    </source>
</reference>
<dbReference type="HOGENOM" id="CLU_2962080_0_0_1"/>
<keyword evidence="2" id="KW-1185">Reference proteome</keyword>
<dbReference type="AlphaFoldDB" id="A0A015KRF5"/>
<protein>
    <submittedName>
        <fullName evidence="1">Uncharacterized protein</fullName>
    </submittedName>
</protein>
<evidence type="ECO:0000313" key="1">
    <source>
        <dbReference type="EMBL" id="EXX62466.1"/>
    </source>
</evidence>
<comment type="caution">
    <text evidence="1">The sequence shown here is derived from an EMBL/GenBank/DDBJ whole genome shotgun (WGS) entry which is preliminary data.</text>
</comment>
<name>A0A015KRF5_RHIIW</name>
<sequence length="59" mass="6813">MKRYTTLFALQPLIDGGVDPRISKSCEGFTNLSDYFARIAGDWFIIEEQPYYDDIETNS</sequence>
<dbReference type="EMBL" id="JEMT01024709">
    <property type="protein sequence ID" value="EXX62466.1"/>
    <property type="molecule type" value="Genomic_DNA"/>
</dbReference>